<evidence type="ECO:0000256" key="4">
    <source>
        <dbReference type="SAM" id="MobiDB-lite"/>
    </source>
</evidence>
<dbReference type="EMBL" id="RSCE01000004">
    <property type="protein sequence ID" value="RSH83131.1"/>
    <property type="molecule type" value="Genomic_DNA"/>
</dbReference>
<dbReference type="GO" id="GO:0009086">
    <property type="term" value="P:methionine biosynthetic process"/>
    <property type="evidence" value="ECO:0007669"/>
    <property type="project" value="TreeGrafter"/>
</dbReference>
<name>A0A427XWI2_9TREE</name>
<feature type="region of interest" description="Disordered" evidence="4">
    <location>
        <begin position="297"/>
        <end position="370"/>
    </location>
</feature>
<evidence type="ECO:0000256" key="3">
    <source>
        <dbReference type="PIRSR" id="PIRSR000443-1"/>
    </source>
</evidence>
<dbReference type="GO" id="GO:0004414">
    <property type="term" value="F:homoserine O-acetyltransferase activity"/>
    <property type="evidence" value="ECO:0007669"/>
    <property type="project" value="TreeGrafter"/>
</dbReference>
<dbReference type="InterPro" id="IPR008220">
    <property type="entry name" value="HAT_MetX-like"/>
</dbReference>
<keyword evidence="7" id="KW-1185">Reference proteome</keyword>
<dbReference type="Proteomes" id="UP000279236">
    <property type="component" value="Unassembled WGS sequence"/>
</dbReference>
<dbReference type="AlphaFoldDB" id="A0A427XWI2"/>
<feature type="domain" description="AB hydrolase-1" evidence="5">
    <location>
        <begin position="55"/>
        <end position="210"/>
    </location>
</feature>
<organism evidence="6 7">
    <name type="scientific">Apiotrichum porosum</name>
    <dbReference type="NCBI Taxonomy" id="105984"/>
    <lineage>
        <taxon>Eukaryota</taxon>
        <taxon>Fungi</taxon>
        <taxon>Dikarya</taxon>
        <taxon>Basidiomycota</taxon>
        <taxon>Agaricomycotina</taxon>
        <taxon>Tremellomycetes</taxon>
        <taxon>Trichosporonales</taxon>
        <taxon>Trichosporonaceae</taxon>
        <taxon>Apiotrichum</taxon>
    </lineage>
</organism>
<evidence type="ECO:0000259" key="5">
    <source>
        <dbReference type="Pfam" id="PF00561"/>
    </source>
</evidence>
<dbReference type="Pfam" id="PF00561">
    <property type="entry name" value="Abhydrolase_1"/>
    <property type="match status" value="1"/>
</dbReference>
<dbReference type="InterPro" id="IPR029058">
    <property type="entry name" value="AB_hydrolase_fold"/>
</dbReference>
<dbReference type="OrthoDB" id="191364at2759"/>
<protein>
    <submittedName>
        <fullName evidence="6">Homoserine O-acetyltransferase</fullName>
    </submittedName>
</protein>
<dbReference type="STRING" id="105984.A0A427XWI2"/>
<evidence type="ECO:0000256" key="1">
    <source>
        <dbReference type="ARBA" id="ARBA00006886"/>
    </source>
</evidence>
<dbReference type="PANTHER" id="PTHR32268:SF11">
    <property type="entry name" value="HOMOSERINE O-ACETYLTRANSFERASE"/>
    <property type="match status" value="1"/>
</dbReference>
<gene>
    <name evidence="6" type="primary">MET2</name>
    <name evidence="6" type="ORF">EHS24_006789</name>
</gene>
<dbReference type="RefSeq" id="XP_028477083.1">
    <property type="nucleotide sequence ID" value="XM_028622191.1"/>
</dbReference>
<feature type="region of interest" description="Disordered" evidence="4">
    <location>
        <begin position="251"/>
        <end position="285"/>
    </location>
</feature>
<accession>A0A427XWI2</accession>
<evidence type="ECO:0000256" key="2">
    <source>
        <dbReference type="ARBA" id="ARBA00022679"/>
    </source>
</evidence>
<dbReference type="SUPFAM" id="SSF53474">
    <property type="entry name" value="alpha/beta-Hydrolases"/>
    <property type="match status" value="1"/>
</dbReference>
<sequence>MTIPAPPTSNPFSSLIEQEVAVVPRFTFESGVELTDIPVAYKTWGKLNAAGDNCLVICHALTGSADMEDWWGPLLGPNRAFDPTRFFIFCGNVIGSPYGTISSVTANPATGKPYGPEMPGSSVKDDVRLHYLILRQLGVNSIAAVIGGSMGGMTTLEYPLNTPPGFVKAIVPLATSARHSAWCISWGEAQRQSIYSDPDYRDGYYFEQEQGEVDLHAQPTRGLAAARMAALLTYRSRDSFESRFGRKTGISRASKVPPLGVRVMGGSETTNPAEPSDGELTRSPAWLQHNDGHRSFATLQGSRAGTPPIPSSPSSNGNNEANGADANGTGETSASSAAANGSPSGSSNGGTNISLGVPRGKLGTGGDRSNQKVFNAQSYLRYQGDKFTGRFDANCYIHITRKLDTHDLSLPSNFPGTPSADLPVVRSEDDEVIEEALHHALSLLPPALVIGIESDGLFQPSEQRELAAYIPDAELVIIPSPDGHDGFLLEFEAINGWVDGWLRRKMPNFYQERVISLDEWNKDEQDGFGVKKESVFGEAEADVTRW</sequence>
<evidence type="ECO:0000313" key="7">
    <source>
        <dbReference type="Proteomes" id="UP000279236"/>
    </source>
</evidence>
<comment type="similarity">
    <text evidence="1">Belongs to the AB hydrolase superfamily. MetX family.</text>
</comment>
<dbReference type="PANTHER" id="PTHR32268">
    <property type="entry name" value="HOMOSERINE O-ACETYLTRANSFERASE"/>
    <property type="match status" value="1"/>
</dbReference>
<keyword evidence="2 6" id="KW-0808">Transferase</keyword>
<dbReference type="PIRSF" id="PIRSF000443">
    <property type="entry name" value="Homoser_Ac_trans"/>
    <property type="match status" value="1"/>
</dbReference>
<feature type="active site" description="Nucleophile" evidence="3">
    <location>
        <position position="149"/>
    </location>
</feature>
<dbReference type="HAMAP" id="MF_00296">
    <property type="entry name" value="MetX_acyltransf"/>
    <property type="match status" value="1"/>
</dbReference>
<evidence type="ECO:0000313" key="6">
    <source>
        <dbReference type="EMBL" id="RSH83131.1"/>
    </source>
</evidence>
<feature type="active site" evidence="3">
    <location>
        <position position="455"/>
    </location>
</feature>
<feature type="compositionally biased region" description="Low complexity" evidence="4">
    <location>
        <begin position="312"/>
        <end position="352"/>
    </location>
</feature>
<dbReference type="InterPro" id="IPR000073">
    <property type="entry name" value="AB_hydrolase_1"/>
</dbReference>
<comment type="caution">
    <text evidence="6">The sequence shown here is derived from an EMBL/GenBank/DDBJ whole genome shotgun (WGS) entry which is preliminary data.</text>
</comment>
<feature type="active site" evidence="3">
    <location>
        <position position="484"/>
    </location>
</feature>
<dbReference type="GO" id="GO:0009092">
    <property type="term" value="P:homoserine metabolic process"/>
    <property type="evidence" value="ECO:0007669"/>
    <property type="project" value="TreeGrafter"/>
</dbReference>
<proteinExistence type="inferred from homology"/>
<dbReference type="Gene3D" id="3.40.50.1820">
    <property type="entry name" value="alpha/beta hydrolase"/>
    <property type="match status" value="1"/>
</dbReference>
<dbReference type="NCBIfam" id="TIGR01392">
    <property type="entry name" value="homoserO_Ac_trn"/>
    <property type="match status" value="1"/>
</dbReference>
<dbReference type="GeneID" id="39591332"/>
<reference evidence="6 7" key="1">
    <citation type="submission" date="2018-11" db="EMBL/GenBank/DDBJ databases">
        <title>Genome sequence of Apiotrichum porosum DSM 27194.</title>
        <authorList>
            <person name="Aliyu H."/>
            <person name="Gorte O."/>
            <person name="Ochsenreither K."/>
        </authorList>
    </citation>
    <scope>NUCLEOTIDE SEQUENCE [LARGE SCALE GENOMIC DNA]</scope>
    <source>
        <strain evidence="6 7">DSM 27194</strain>
    </source>
</reference>